<keyword evidence="2" id="KW-1133">Transmembrane helix</keyword>
<evidence type="ECO:0000313" key="4">
    <source>
        <dbReference type="Proteomes" id="UP000015106"/>
    </source>
</evidence>
<keyword evidence="2" id="KW-0472">Membrane</keyword>
<evidence type="ECO:0000256" key="1">
    <source>
        <dbReference type="SAM" id="MobiDB-lite"/>
    </source>
</evidence>
<feature type="region of interest" description="Disordered" evidence="1">
    <location>
        <begin position="15"/>
        <end position="44"/>
    </location>
</feature>
<protein>
    <submittedName>
        <fullName evidence="3">Uncharacterized protein</fullName>
    </submittedName>
</protein>
<sequence length="78" mass="8555">MLMWARRWCLLRTSRMHSRRSSLKPTRAGQQSGPASPAHGRSQSWPWVSGLVGVNVLLGAVNIMLTVLVLMVVVASSN</sequence>
<reference evidence="3" key="2">
    <citation type="submission" date="2018-03" db="EMBL/GenBank/DDBJ databases">
        <title>The Triticum urartu genome reveals the dynamic nature of wheat genome evolution.</title>
        <authorList>
            <person name="Ling H."/>
            <person name="Ma B."/>
            <person name="Shi X."/>
            <person name="Liu H."/>
            <person name="Dong L."/>
            <person name="Sun H."/>
            <person name="Cao Y."/>
            <person name="Gao Q."/>
            <person name="Zheng S."/>
            <person name="Li Y."/>
            <person name="Yu Y."/>
            <person name="Du H."/>
            <person name="Qi M."/>
            <person name="Li Y."/>
            <person name="Yu H."/>
            <person name="Cui Y."/>
            <person name="Wang N."/>
            <person name="Chen C."/>
            <person name="Wu H."/>
            <person name="Zhao Y."/>
            <person name="Zhang J."/>
            <person name="Li Y."/>
            <person name="Zhou W."/>
            <person name="Zhang B."/>
            <person name="Hu W."/>
            <person name="Eijk M."/>
            <person name="Tang J."/>
            <person name="Witsenboer H."/>
            <person name="Zhao S."/>
            <person name="Li Z."/>
            <person name="Zhang A."/>
            <person name="Wang D."/>
            <person name="Liang C."/>
        </authorList>
    </citation>
    <scope>NUCLEOTIDE SEQUENCE [LARGE SCALE GENOMIC DNA]</scope>
    <source>
        <strain evidence="3">cv. G1812</strain>
    </source>
</reference>
<evidence type="ECO:0000313" key="3">
    <source>
        <dbReference type="EnsemblPlants" id="TuG1812G0500001487.01.T01.cds278254"/>
    </source>
</evidence>
<name>A0A8R7QAR3_TRIUA</name>
<keyword evidence="2" id="KW-0812">Transmembrane</keyword>
<reference evidence="3" key="3">
    <citation type="submission" date="2022-06" db="UniProtKB">
        <authorList>
            <consortium name="EnsemblPlants"/>
        </authorList>
    </citation>
    <scope>IDENTIFICATION</scope>
</reference>
<evidence type="ECO:0000256" key="2">
    <source>
        <dbReference type="SAM" id="Phobius"/>
    </source>
</evidence>
<dbReference type="EnsemblPlants" id="TuG1812G0500001487.01.T01">
    <property type="protein sequence ID" value="TuG1812G0500001487.01.T01.cds278254"/>
    <property type="gene ID" value="TuG1812G0500001487.01"/>
</dbReference>
<dbReference type="Gramene" id="TuG1812G0500001487.01.T01">
    <property type="protein sequence ID" value="TuG1812G0500001487.01.T01.cds278254"/>
    <property type="gene ID" value="TuG1812G0500001487.01"/>
</dbReference>
<accession>A0A8R7QAR3</accession>
<proteinExistence type="predicted"/>
<reference evidence="4" key="1">
    <citation type="journal article" date="2013" name="Nature">
        <title>Draft genome of the wheat A-genome progenitor Triticum urartu.</title>
        <authorList>
            <person name="Ling H.Q."/>
            <person name="Zhao S."/>
            <person name="Liu D."/>
            <person name="Wang J."/>
            <person name="Sun H."/>
            <person name="Zhang C."/>
            <person name="Fan H."/>
            <person name="Li D."/>
            <person name="Dong L."/>
            <person name="Tao Y."/>
            <person name="Gao C."/>
            <person name="Wu H."/>
            <person name="Li Y."/>
            <person name="Cui Y."/>
            <person name="Guo X."/>
            <person name="Zheng S."/>
            <person name="Wang B."/>
            <person name="Yu K."/>
            <person name="Liang Q."/>
            <person name="Yang W."/>
            <person name="Lou X."/>
            <person name="Chen J."/>
            <person name="Feng M."/>
            <person name="Jian J."/>
            <person name="Zhang X."/>
            <person name="Luo G."/>
            <person name="Jiang Y."/>
            <person name="Liu J."/>
            <person name="Wang Z."/>
            <person name="Sha Y."/>
            <person name="Zhang B."/>
            <person name="Wu H."/>
            <person name="Tang D."/>
            <person name="Shen Q."/>
            <person name="Xue P."/>
            <person name="Zou S."/>
            <person name="Wang X."/>
            <person name="Liu X."/>
            <person name="Wang F."/>
            <person name="Yang Y."/>
            <person name="An X."/>
            <person name="Dong Z."/>
            <person name="Zhang K."/>
            <person name="Zhang X."/>
            <person name="Luo M.C."/>
            <person name="Dvorak J."/>
            <person name="Tong Y."/>
            <person name="Wang J."/>
            <person name="Yang H."/>
            <person name="Li Z."/>
            <person name="Wang D."/>
            <person name="Zhang A."/>
            <person name="Wang J."/>
        </authorList>
    </citation>
    <scope>NUCLEOTIDE SEQUENCE</scope>
    <source>
        <strain evidence="4">cv. G1812</strain>
    </source>
</reference>
<dbReference type="AlphaFoldDB" id="A0A8R7QAR3"/>
<feature type="transmembrane region" description="Helical" evidence="2">
    <location>
        <begin position="56"/>
        <end position="75"/>
    </location>
</feature>
<keyword evidence="4" id="KW-1185">Reference proteome</keyword>
<organism evidence="3 4">
    <name type="scientific">Triticum urartu</name>
    <name type="common">Red wild einkorn</name>
    <name type="synonym">Crithodium urartu</name>
    <dbReference type="NCBI Taxonomy" id="4572"/>
    <lineage>
        <taxon>Eukaryota</taxon>
        <taxon>Viridiplantae</taxon>
        <taxon>Streptophyta</taxon>
        <taxon>Embryophyta</taxon>
        <taxon>Tracheophyta</taxon>
        <taxon>Spermatophyta</taxon>
        <taxon>Magnoliopsida</taxon>
        <taxon>Liliopsida</taxon>
        <taxon>Poales</taxon>
        <taxon>Poaceae</taxon>
        <taxon>BOP clade</taxon>
        <taxon>Pooideae</taxon>
        <taxon>Triticodae</taxon>
        <taxon>Triticeae</taxon>
        <taxon>Triticinae</taxon>
        <taxon>Triticum</taxon>
    </lineage>
</organism>
<dbReference type="Proteomes" id="UP000015106">
    <property type="component" value="Chromosome 5"/>
</dbReference>